<dbReference type="EMBL" id="MU839830">
    <property type="protein sequence ID" value="KAK1757825.1"/>
    <property type="molecule type" value="Genomic_DNA"/>
</dbReference>
<evidence type="ECO:0000256" key="2">
    <source>
        <dbReference type="ARBA" id="ARBA00023002"/>
    </source>
</evidence>
<evidence type="ECO:0000313" key="5">
    <source>
        <dbReference type="EMBL" id="KAK1757825.1"/>
    </source>
</evidence>
<sequence>MAPIKVGFIGYGGSTKSFHLPFVLPNPDLHVYAFLQRAAAPENPSEAKPYSHCTIDFPDAKHYRTADEFFADEAIELVIVCTHQHAEFVEKALVAGKHVVVEKPFVNTTAEADRLIALAKEKGKILTVYQNRRFDSDFRTLSFLHKQGALGTVLEADIHFDFPTPSWISGWTSPDYTPGQGMVFALGTHTIDQALHLFGPPTSVTAFFRSNRGVESKTDDTHTIILQYSPSSNLIVTIKTSIVSHMKDQLRMFVRGTKGTYLKFGSDPQEARALASPCHPASDPGYGLEPQEIWGTLTTTDEFDPDHQVLDEASGLYVGKFPSLPGWYRGYYENVVRAIRGEEEVYVRPEESRDGLRVIELARQSFDEGRTVAWS</sequence>
<comment type="similarity">
    <text evidence="1">Belongs to the Gfo/Idh/MocA family.</text>
</comment>
<dbReference type="PANTHER" id="PTHR43708:SF5">
    <property type="entry name" value="CONSERVED EXPRESSED OXIDOREDUCTASE (EUROFUNG)-RELATED"/>
    <property type="match status" value="1"/>
</dbReference>
<dbReference type="AlphaFoldDB" id="A0AAJ0BH62"/>
<evidence type="ECO:0000256" key="1">
    <source>
        <dbReference type="ARBA" id="ARBA00010928"/>
    </source>
</evidence>
<feature type="domain" description="GFO/IDH/MocA-like oxidoreductase" evidence="4">
    <location>
        <begin position="138"/>
        <end position="261"/>
    </location>
</feature>
<dbReference type="Pfam" id="PF01408">
    <property type="entry name" value="GFO_IDH_MocA"/>
    <property type="match status" value="1"/>
</dbReference>
<dbReference type="GO" id="GO:0000166">
    <property type="term" value="F:nucleotide binding"/>
    <property type="evidence" value="ECO:0007669"/>
    <property type="project" value="InterPro"/>
</dbReference>
<name>A0AAJ0BH62_9PEZI</name>
<keyword evidence="6" id="KW-1185">Reference proteome</keyword>
<proteinExistence type="inferred from homology"/>
<accession>A0AAJ0BH62</accession>
<dbReference type="SUPFAM" id="SSF51735">
    <property type="entry name" value="NAD(P)-binding Rossmann-fold domains"/>
    <property type="match status" value="1"/>
</dbReference>
<keyword evidence="2" id="KW-0560">Oxidoreductase</keyword>
<dbReference type="PANTHER" id="PTHR43708">
    <property type="entry name" value="CONSERVED EXPRESSED OXIDOREDUCTASE (EUROFUNG)"/>
    <property type="match status" value="1"/>
</dbReference>
<dbReference type="InterPro" id="IPR000683">
    <property type="entry name" value="Gfo/Idh/MocA-like_OxRdtase_N"/>
</dbReference>
<evidence type="ECO:0000259" key="3">
    <source>
        <dbReference type="Pfam" id="PF01408"/>
    </source>
</evidence>
<protein>
    <recommendedName>
        <fullName evidence="7">Oxidoreductase</fullName>
    </recommendedName>
</protein>
<evidence type="ECO:0000259" key="4">
    <source>
        <dbReference type="Pfam" id="PF22725"/>
    </source>
</evidence>
<dbReference type="InterPro" id="IPR051317">
    <property type="entry name" value="Gfo/Idh/MocA_oxidoreduct"/>
</dbReference>
<dbReference type="Gene3D" id="3.40.50.720">
    <property type="entry name" value="NAD(P)-binding Rossmann-like Domain"/>
    <property type="match status" value="1"/>
</dbReference>
<dbReference type="Gene3D" id="3.30.360.10">
    <property type="entry name" value="Dihydrodipicolinate Reductase, domain 2"/>
    <property type="match status" value="1"/>
</dbReference>
<gene>
    <name evidence="5" type="ORF">QBC47DRAFT_377055</name>
</gene>
<evidence type="ECO:0008006" key="7">
    <source>
        <dbReference type="Google" id="ProtNLM"/>
    </source>
</evidence>
<feature type="domain" description="Gfo/Idh/MocA-like oxidoreductase N-terminal" evidence="3">
    <location>
        <begin position="4"/>
        <end position="129"/>
    </location>
</feature>
<evidence type="ECO:0000313" key="6">
    <source>
        <dbReference type="Proteomes" id="UP001239445"/>
    </source>
</evidence>
<reference evidence="5" key="1">
    <citation type="submission" date="2023-06" db="EMBL/GenBank/DDBJ databases">
        <title>Genome-scale phylogeny and comparative genomics of the fungal order Sordariales.</title>
        <authorList>
            <consortium name="Lawrence Berkeley National Laboratory"/>
            <person name="Hensen N."/>
            <person name="Bonometti L."/>
            <person name="Westerberg I."/>
            <person name="Brannstrom I.O."/>
            <person name="Guillou S."/>
            <person name="Cros-Aarteil S."/>
            <person name="Calhoun S."/>
            <person name="Haridas S."/>
            <person name="Kuo A."/>
            <person name="Mondo S."/>
            <person name="Pangilinan J."/>
            <person name="Riley R."/>
            <person name="Labutti K."/>
            <person name="Andreopoulos B."/>
            <person name="Lipzen A."/>
            <person name="Chen C."/>
            <person name="Yanf M."/>
            <person name="Daum C."/>
            <person name="Ng V."/>
            <person name="Clum A."/>
            <person name="Steindorff A."/>
            <person name="Ohm R."/>
            <person name="Martin F."/>
            <person name="Silar P."/>
            <person name="Natvig D."/>
            <person name="Lalanne C."/>
            <person name="Gautier V."/>
            <person name="Ament-Velasquez S.L."/>
            <person name="Kruys A."/>
            <person name="Hutchinson M.I."/>
            <person name="Powell A.J."/>
            <person name="Barry K."/>
            <person name="Miller A.N."/>
            <person name="Grigoriev I.V."/>
            <person name="Debuchy R."/>
            <person name="Gladieux P."/>
            <person name="Thoren M.H."/>
            <person name="Johannesson H."/>
        </authorList>
    </citation>
    <scope>NUCLEOTIDE SEQUENCE</scope>
    <source>
        <strain evidence="5">PSN4</strain>
    </source>
</reference>
<comment type="caution">
    <text evidence="5">The sequence shown here is derived from an EMBL/GenBank/DDBJ whole genome shotgun (WGS) entry which is preliminary data.</text>
</comment>
<dbReference type="GO" id="GO:0016491">
    <property type="term" value="F:oxidoreductase activity"/>
    <property type="evidence" value="ECO:0007669"/>
    <property type="project" value="UniProtKB-KW"/>
</dbReference>
<dbReference type="InterPro" id="IPR055170">
    <property type="entry name" value="GFO_IDH_MocA-like_dom"/>
</dbReference>
<dbReference type="InterPro" id="IPR036291">
    <property type="entry name" value="NAD(P)-bd_dom_sf"/>
</dbReference>
<organism evidence="5 6">
    <name type="scientific">Echria macrotheca</name>
    <dbReference type="NCBI Taxonomy" id="438768"/>
    <lineage>
        <taxon>Eukaryota</taxon>
        <taxon>Fungi</taxon>
        <taxon>Dikarya</taxon>
        <taxon>Ascomycota</taxon>
        <taxon>Pezizomycotina</taxon>
        <taxon>Sordariomycetes</taxon>
        <taxon>Sordariomycetidae</taxon>
        <taxon>Sordariales</taxon>
        <taxon>Schizotheciaceae</taxon>
        <taxon>Echria</taxon>
    </lineage>
</organism>
<dbReference type="Proteomes" id="UP001239445">
    <property type="component" value="Unassembled WGS sequence"/>
</dbReference>
<dbReference type="Pfam" id="PF22725">
    <property type="entry name" value="GFO_IDH_MocA_C3"/>
    <property type="match status" value="1"/>
</dbReference>